<feature type="transmembrane region" description="Helical" evidence="6">
    <location>
        <begin position="7"/>
        <end position="24"/>
    </location>
</feature>
<protein>
    <submittedName>
        <fullName evidence="9">ComEC/Rec2 family competence protein</fullName>
    </submittedName>
</protein>
<dbReference type="InterPro" id="IPR004477">
    <property type="entry name" value="ComEC_N"/>
</dbReference>
<organism evidence="9 10">
    <name type="scientific">Gilvirhabdus luticola</name>
    <dbReference type="NCBI Taxonomy" id="3079858"/>
    <lineage>
        <taxon>Bacteria</taxon>
        <taxon>Pseudomonadati</taxon>
        <taxon>Bacteroidota</taxon>
        <taxon>Flavobacteriia</taxon>
        <taxon>Flavobacteriales</taxon>
        <taxon>Flavobacteriaceae</taxon>
        <taxon>Gilvirhabdus</taxon>
    </lineage>
</organism>
<feature type="transmembrane region" description="Helical" evidence="6">
    <location>
        <begin position="359"/>
        <end position="378"/>
    </location>
</feature>
<keyword evidence="5 6" id="KW-0472">Membrane</keyword>
<evidence type="ECO:0000256" key="5">
    <source>
        <dbReference type="ARBA" id="ARBA00023136"/>
    </source>
</evidence>
<feature type="transmembrane region" description="Helical" evidence="6">
    <location>
        <begin position="390"/>
        <end position="410"/>
    </location>
</feature>
<dbReference type="RefSeq" id="WP_316661039.1">
    <property type="nucleotide sequence ID" value="NZ_JAWHTF010000001.1"/>
</dbReference>
<evidence type="ECO:0000259" key="8">
    <source>
        <dbReference type="Pfam" id="PF13567"/>
    </source>
</evidence>
<dbReference type="PANTHER" id="PTHR30619">
    <property type="entry name" value="DNA INTERNALIZATION/COMPETENCE PROTEIN COMEC/REC2"/>
    <property type="match status" value="1"/>
</dbReference>
<evidence type="ECO:0000256" key="1">
    <source>
        <dbReference type="ARBA" id="ARBA00004651"/>
    </source>
</evidence>
<comment type="subcellular location">
    <subcellularLocation>
        <location evidence="1">Cell membrane</location>
        <topology evidence="1">Multi-pass membrane protein</topology>
    </subcellularLocation>
</comment>
<evidence type="ECO:0000256" key="6">
    <source>
        <dbReference type="SAM" id="Phobius"/>
    </source>
</evidence>
<keyword evidence="10" id="KW-1185">Reference proteome</keyword>
<dbReference type="Proteomes" id="UP001268651">
    <property type="component" value="Unassembled WGS sequence"/>
</dbReference>
<feature type="transmembrane region" description="Helical" evidence="6">
    <location>
        <begin position="287"/>
        <end position="311"/>
    </location>
</feature>
<evidence type="ECO:0000313" key="9">
    <source>
        <dbReference type="EMBL" id="MDU8885178.1"/>
    </source>
</evidence>
<keyword evidence="4 6" id="KW-1133">Transmembrane helix</keyword>
<comment type="caution">
    <text evidence="9">The sequence shown here is derived from an EMBL/GenBank/DDBJ whole genome shotgun (WGS) entry which is preliminary data.</text>
</comment>
<dbReference type="EMBL" id="JAWHTF010000001">
    <property type="protein sequence ID" value="MDU8885178.1"/>
    <property type="molecule type" value="Genomic_DNA"/>
</dbReference>
<name>A0ABU3U450_9FLAO</name>
<dbReference type="Pfam" id="PF13567">
    <property type="entry name" value="DUF4131"/>
    <property type="match status" value="1"/>
</dbReference>
<dbReference type="InterPro" id="IPR052159">
    <property type="entry name" value="Competence_DNA_uptake"/>
</dbReference>
<feature type="transmembrane region" description="Helical" evidence="6">
    <location>
        <begin position="475"/>
        <end position="494"/>
    </location>
</feature>
<dbReference type="Pfam" id="PF03772">
    <property type="entry name" value="Competence"/>
    <property type="match status" value="1"/>
</dbReference>
<feature type="transmembrane region" description="Helical" evidence="6">
    <location>
        <begin position="331"/>
        <end position="347"/>
    </location>
</feature>
<evidence type="ECO:0000313" key="10">
    <source>
        <dbReference type="Proteomes" id="UP001268651"/>
    </source>
</evidence>
<feature type="transmembrane region" description="Helical" evidence="6">
    <location>
        <begin position="57"/>
        <end position="78"/>
    </location>
</feature>
<feature type="transmembrane region" description="Helical" evidence="6">
    <location>
        <begin position="30"/>
        <end position="50"/>
    </location>
</feature>
<evidence type="ECO:0000256" key="4">
    <source>
        <dbReference type="ARBA" id="ARBA00022989"/>
    </source>
</evidence>
<keyword evidence="2" id="KW-1003">Cell membrane</keyword>
<evidence type="ECO:0000256" key="2">
    <source>
        <dbReference type="ARBA" id="ARBA00022475"/>
    </source>
</evidence>
<feature type="transmembrane region" description="Helical" evidence="6">
    <location>
        <begin position="254"/>
        <end position="275"/>
    </location>
</feature>
<gene>
    <name evidence="9" type="ORF">RXV94_03330</name>
</gene>
<feature type="transmembrane region" description="Helical" evidence="6">
    <location>
        <begin position="422"/>
        <end position="455"/>
    </location>
</feature>
<dbReference type="PANTHER" id="PTHR30619:SF1">
    <property type="entry name" value="RECOMBINATION PROTEIN 2"/>
    <property type="match status" value="1"/>
</dbReference>
<accession>A0ABU3U450</accession>
<feature type="domain" description="DUF4131" evidence="8">
    <location>
        <begin position="28"/>
        <end position="192"/>
    </location>
</feature>
<feature type="domain" description="ComEC/Rec2-related protein" evidence="7">
    <location>
        <begin position="234"/>
        <end position="498"/>
    </location>
</feature>
<dbReference type="NCBIfam" id="TIGR00360">
    <property type="entry name" value="ComEC_N-term"/>
    <property type="match status" value="1"/>
</dbReference>
<sequence>MKLLDFAIIKLTFCLVFGIIWASAFSISLNWSLCITGFFIILTFAFWVLAKKQLVKPFWFGIISFSTFISIGILTVNLHNQKNFEDHYSHKISSKSESHVLLLKVREVLKSSAFHDKYVVNVIKMNNNEVSGKILLNIAKDSSKNQLTIDEEFLIKTNLAEINTPLNPNQFNYKNYLEKKYIFHQIYTDHSELFKLKSNSSTIFGSANHIRTTINEKLKKYDFKGDELAIINALLLGQRQDIDRDIYENYTNAGAIHILAVSGLHVGIILLLISFALKPIEQIKHGVFIKTLLIVLFLWCFAVVAGLSASVTRAVSMFSILAIGLQMKRPANIYNSIAISVFFLLLVKPMFLFDVGFQLSYAAVLGIVSIYPLIYKLWKPKHFILDKFWQIFIVSLAAQIGVIPLSLFYFHQFPGLFWLSNLVIIPFLGLILGLGLIIILMALLGVLPSFLARIYESIIRAMNLFIEWVSVHEEFLIKDISFGIIFVITTYLIIASTVRYIKNKSFHNLIYAFVAILFFQATLIYKNIENQQIAFIVFHKSRKSLIGEKTGTKFIVHHNLDSIENNFILKNYCIGNHIKEIKEDTLKNIYQIADKKLLVIDSLGIYNVKSFKPSYVLLRDSPKINLNRLIDSINPELVIADGSNYISYIERWEETCNKRKLPFYQTGKKGAYIFNFSY</sequence>
<feature type="transmembrane region" description="Helical" evidence="6">
    <location>
        <begin position="506"/>
        <end position="525"/>
    </location>
</feature>
<reference evidence="9 10" key="1">
    <citation type="submission" date="2023-10" db="EMBL/GenBank/DDBJ databases">
        <title>Marimonas sp. nov. isolated from tidal mud flat.</title>
        <authorList>
            <person name="Jaincy N.J."/>
            <person name="Srinivasan S."/>
            <person name="Lee S.-S."/>
        </authorList>
    </citation>
    <scope>NUCLEOTIDE SEQUENCE [LARGE SCALE GENOMIC DNA]</scope>
    <source>
        <strain evidence="9 10">MJ-SS3</strain>
    </source>
</reference>
<evidence type="ECO:0000256" key="3">
    <source>
        <dbReference type="ARBA" id="ARBA00022692"/>
    </source>
</evidence>
<proteinExistence type="predicted"/>
<dbReference type="InterPro" id="IPR025405">
    <property type="entry name" value="DUF4131"/>
</dbReference>
<evidence type="ECO:0000259" key="7">
    <source>
        <dbReference type="Pfam" id="PF03772"/>
    </source>
</evidence>
<keyword evidence="3 6" id="KW-0812">Transmembrane</keyword>